<dbReference type="Gene3D" id="1.10.340.70">
    <property type="match status" value="1"/>
</dbReference>
<evidence type="ECO:0000313" key="4">
    <source>
        <dbReference type="Proteomes" id="UP000887568"/>
    </source>
</evidence>
<dbReference type="Pfam" id="PF17921">
    <property type="entry name" value="Integrase_H2C2"/>
    <property type="match status" value="1"/>
</dbReference>
<dbReference type="EnsemblMetazoa" id="XM_038207350.1">
    <property type="protein sequence ID" value="XP_038063278.1"/>
    <property type="gene ID" value="LOC119733971"/>
</dbReference>
<feature type="compositionally biased region" description="Polar residues" evidence="1">
    <location>
        <begin position="132"/>
        <end position="151"/>
    </location>
</feature>
<reference evidence="3" key="1">
    <citation type="submission" date="2022-11" db="UniProtKB">
        <authorList>
            <consortium name="EnsemblMetazoa"/>
        </authorList>
    </citation>
    <scope>IDENTIFICATION</scope>
</reference>
<feature type="region of interest" description="Disordered" evidence="1">
    <location>
        <begin position="278"/>
        <end position="299"/>
    </location>
</feature>
<dbReference type="EnsemblMetazoa" id="XM_038194176.1">
    <property type="protein sequence ID" value="XP_038050104.1"/>
    <property type="gene ID" value="LOC119723494"/>
</dbReference>
<dbReference type="GeneID" id="119733971"/>
<dbReference type="RefSeq" id="XP_038063278.1">
    <property type="nucleotide sequence ID" value="XM_038207350.1"/>
</dbReference>
<protein>
    <recommendedName>
        <fullName evidence="2">Integrase zinc-binding domain-containing protein</fullName>
    </recommendedName>
</protein>
<organism evidence="3 4">
    <name type="scientific">Patiria miniata</name>
    <name type="common">Bat star</name>
    <name type="synonym">Asterina miniata</name>
    <dbReference type="NCBI Taxonomy" id="46514"/>
    <lineage>
        <taxon>Eukaryota</taxon>
        <taxon>Metazoa</taxon>
        <taxon>Echinodermata</taxon>
        <taxon>Eleutherozoa</taxon>
        <taxon>Asterozoa</taxon>
        <taxon>Asteroidea</taxon>
        <taxon>Valvatacea</taxon>
        <taxon>Valvatida</taxon>
        <taxon>Asterinidae</taxon>
        <taxon>Patiria</taxon>
    </lineage>
</organism>
<feature type="compositionally biased region" description="Pro residues" evidence="1">
    <location>
        <begin position="94"/>
        <end position="115"/>
    </location>
</feature>
<sequence>MMVDVRTPLQLCGFDPVPAETCNLEVPDVQPQSEMLRLLQHQSSMQEVILQQFRQINALKEMMRQVMGEQMRQRCYIHSLECALSDVKVNQRPPNQPVPEVPIPHRPVPKTPNPQPVHEVPKPIPQPAPETHASTPDEATQASSQGGMSSERISLREAQLKDPAIRRVVELKTASPLMTRRQMSQETRVVQKLLGVWRRLEVKGGLLMYKKGGGKATCRYLAVLPRQQREEVFHSLHGSMDKFGYGRILKLVKDRYYWPSLHNEAMAYMRCHRRGVQRNGREASGEISPPPEFRDDRGP</sequence>
<dbReference type="GeneID" id="119723494"/>
<dbReference type="Proteomes" id="UP000887568">
    <property type="component" value="Unplaced"/>
</dbReference>
<feature type="domain" description="Integrase zinc-binding" evidence="2">
    <location>
        <begin position="225"/>
        <end position="270"/>
    </location>
</feature>
<evidence type="ECO:0000259" key="2">
    <source>
        <dbReference type="Pfam" id="PF17921"/>
    </source>
</evidence>
<proteinExistence type="predicted"/>
<name>A0A913ZF71_PATMI</name>
<evidence type="ECO:0000256" key="1">
    <source>
        <dbReference type="SAM" id="MobiDB-lite"/>
    </source>
</evidence>
<dbReference type="AlphaFoldDB" id="A0A913ZF71"/>
<feature type="region of interest" description="Disordered" evidence="1">
    <location>
        <begin position="91"/>
        <end position="151"/>
    </location>
</feature>
<dbReference type="RefSeq" id="XP_038050104.1">
    <property type="nucleotide sequence ID" value="XM_038194176.1"/>
</dbReference>
<dbReference type="InterPro" id="IPR041588">
    <property type="entry name" value="Integrase_H2C2"/>
</dbReference>
<accession>A0A913ZF71</accession>
<keyword evidence="4" id="KW-1185">Reference proteome</keyword>
<evidence type="ECO:0000313" key="3">
    <source>
        <dbReference type="EnsemblMetazoa" id="XP_038050104.1"/>
    </source>
</evidence>